<dbReference type="OrthoDB" id="9800856at2"/>
<dbReference type="CDD" id="cd00586">
    <property type="entry name" value="4HBT"/>
    <property type="match status" value="1"/>
</dbReference>
<dbReference type="EnsemblBacteria" id="ACZ18844">
    <property type="protein sequence ID" value="ACZ18844"/>
    <property type="gene ID" value="Taci_0608"/>
</dbReference>
<reference evidence="3 4" key="1">
    <citation type="journal article" date="2009" name="Stand. Genomic Sci.">
        <title>Complete genome sequence of Thermanaerovibrio acidaminovorans type strain (Su883).</title>
        <authorList>
            <person name="Chovatia M."/>
            <person name="Sikorski J."/>
            <person name="Schroder M."/>
            <person name="Lapidus A."/>
            <person name="Nolan M."/>
            <person name="Tice H."/>
            <person name="Glavina Del Rio T."/>
            <person name="Copeland A."/>
            <person name="Cheng J.F."/>
            <person name="Lucas S."/>
            <person name="Chen F."/>
            <person name="Bruce D."/>
            <person name="Goodwin L."/>
            <person name="Pitluck S."/>
            <person name="Ivanova N."/>
            <person name="Mavromatis K."/>
            <person name="Ovchinnikova G."/>
            <person name="Pati A."/>
            <person name="Chen A."/>
            <person name="Palaniappan K."/>
            <person name="Land M."/>
            <person name="Hauser L."/>
            <person name="Chang Y.J."/>
            <person name="Jeffries C.D."/>
            <person name="Chain P."/>
            <person name="Saunders E."/>
            <person name="Detter J.C."/>
            <person name="Brettin T."/>
            <person name="Rohde M."/>
            <person name="Goker M."/>
            <person name="Spring S."/>
            <person name="Bristow J."/>
            <person name="Markowitz V."/>
            <person name="Hugenholtz P."/>
            <person name="Kyrpides N.C."/>
            <person name="Klenk H.P."/>
            <person name="Eisen J.A."/>
        </authorList>
    </citation>
    <scope>NUCLEOTIDE SEQUENCE [LARGE SCALE GENOMIC DNA]</scope>
    <source>
        <strain evidence="4">ATCC 49978 / DSM 6589 / Su883</strain>
    </source>
</reference>
<dbReference type="SUPFAM" id="SSF54637">
    <property type="entry name" value="Thioesterase/thiol ester dehydrase-isomerase"/>
    <property type="match status" value="1"/>
</dbReference>
<protein>
    <submittedName>
        <fullName evidence="3">Thioesterase superfamily protein</fullName>
    </submittedName>
</protein>
<dbReference type="Gene3D" id="3.10.129.10">
    <property type="entry name" value="Hotdog Thioesterase"/>
    <property type="match status" value="1"/>
</dbReference>
<dbReference type="PATRIC" id="fig|525903.6.peg.614"/>
<dbReference type="Proteomes" id="UP000002030">
    <property type="component" value="Chromosome"/>
</dbReference>
<dbReference type="PANTHER" id="PTHR31793">
    <property type="entry name" value="4-HYDROXYBENZOYL-COA THIOESTERASE FAMILY MEMBER"/>
    <property type="match status" value="1"/>
</dbReference>
<dbReference type="Pfam" id="PF13279">
    <property type="entry name" value="4HBT_2"/>
    <property type="match status" value="1"/>
</dbReference>
<proteinExistence type="inferred from homology"/>
<dbReference type="eggNOG" id="COG0824">
    <property type="taxonomic scope" value="Bacteria"/>
</dbReference>
<dbReference type="InterPro" id="IPR050563">
    <property type="entry name" value="4-hydroxybenzoyl-CoA_TE"/>
</dbReference>
<dbReference type="HOGENOM" id="CLU_101141_3_2_0"/>
<gene>
    <name evidence="3" type="ordered locus">Taci_0608</name>
</gene>
<dbReference type="NCBIfam" id="TIGR00051">
    <property type="entry name" value="YbgC/FadM family acyl-CoA thioesterase"/>
    <property type="match status" value="1"/>
</dbReference>
<accession>D1B991</accession>
<keyword evidence="2" id="KW-0378">Hydrolase</keyword>
<dbReference type="KEGG" id="tai:Taci_0608"/>
<comment type="similarity">
    <text evidence="1">Belongs to the 4-hydroxybenzoyl-CoA thioesterase family.</text>
</comment>
<evidence type="ECO:0000256" key="1">
    <source>
        <dbReference type="ARBA" id="ARBA00005953"/>
    </source>
</evidence>
<sequence length="135" mass="15647">MERPSSSVTLRVRYSETDQMGMAYHANYLVWFEVARTAFCESLGVTYRQWEERGVLLPAVEARCRYKRPVRYDDEITVECRLESLSFHTVSFRYRVTCQGALVAEGMTRHGICDPSGRLFKGENPFHAWLVERGA</sequence>
<dbReference type="AlphaFoldDB" id="D1B991"/>
<evidence type="ECO:0000256" key="2">
    <source>
        <dbReference type="ARBA" id="ARBA00022801"/>
    </source>
</evidence>
<dbReference type="EMBL" id="CP001818">
    <property type="protein sequence ID" value="ACZ18844.1"/>
    <property type="molecule type" value="Genomic_DNA"/>
</dbReference>
<dbReference type="RefSeq" id="WP_012869360.1">
    <property type="nucleotide sequence ID" value="NC_013522.1"/>
</dbReference>
<name>D1B991_THEAS</name>
<dbReference type="InterPro" id="IPR006684">
    <property type="entry name" value="YbgC/YbaW"/>
</dbReference>
<keyword evidence="4" id="KW-1185">Reference proteome</keyword>
<evidence type="ECO:0000313" key="3">
    <source>
        <dbReference type="EMBL" id="ACZ18844.1"/>
    </source>
</evidence>
<evidence type="ECO:0000313" key="4">
    <source>
        <dbReference type="Proteomes" id="UP000002030"/>
    </source>
</evidence>
<dbReference type="PIRSF" id="PIRSF003230">
    <property type="entry name" value="YbgC"/>
    <property type="match status" value="1"/>
</dbReference>
<dbReference type="InterPro" id="IPR029069">
    <property type="entry name" value="HotDog_dom_sf"/>
</dbReference>
<dbReference type="PANTHER" id="PTHR31793:SF27">
    <property type="entry name" value="NOVEL THIOESTERASE SUPERFAMILY DOMAIN AND SAPOSIN A-TYPE DOMAIN CONTAINING PROTEIN (0610012H03RIK)"/>
    <property type="match status" value="1"/>
</dbReference>
<organism evidence="3 4">
    <name type="scientific">Thermanaerovibrio acidaminovorans (strain ATCC 49978 / DSM 6589 / Su883)</name>
    <name type="common">Selenomonas acidaminovorans</name>
    <dbReference type="NCBI Taxonomy" id="525903"/>
    <lineage>
        <taxon>Bacteria</taxon>
        <taxon>Thermotogati</taxon>
        <taxon>Synergistota</taxon>
        <taxon>Synergistia</taxon>
        <taxon>Synergistales</taxon>
        <taxon>Synergistaceae</taxon>
        <taxon>Thermanaerovibrio</taxon>
    </lineage>
</organism>
<dbReference type="GO" id="GO:0047617">
    <property type="term" value="F:fatty acyl-CoA hydrolase activity"/>
    <property type="evidence" value="ECO:0007669"/>
    <property type="project" value="TreeGrafter"/>
</dbReference>
<dbReference type="STRING" id="525903.Taci_0608"/>